<dbReference type="InterPro" id="IPR001849">
    <property type="entry name" value="PH_domain"/>
</dbReference>
<feature type="compositionally biased region" description="Acidic residues" evidence="8">
    <location>
        <begin position="729"/>
        <end position="746"/>
    </location>
</feature>
<keyword evidence="3" id="KW-0597">Phosphoprotein</keyword>
<dbReference type="Gene3D" id="2.30.29.30">
    <property type="entry name" value="Pleckstrin-homology domain (PH domain)/Phosphotyrosine-binding domain (PTB)"/>
    <property type="match status" value="2"/>
</dbReference>
<keyword evidence="11" id="KW-1185">Reference proteome</keyword>
<dbReference type="STRING" id="240159.A0A4U5VRT1"/>
<name>A0A4U5VRT1_COLLU</name>
<proteinExistence type="predicted"/>
<evidence type="ECO:0000256" key="4">
    <source>
        <dbReference type="ARBA" id="ARBA00023054"/>
    </source>
</evidence>
<dbReference type="PANTHER" id="PTHR17271">
    <property type="entry name" value="PLECKSTRIN HOMOLOGY PH DOMAIN-CONTAINING PROTEIN"/>
    <property type="match status" value="1"/>
</dbReference>
<evidence type="ECO:0000313" key="11">
    <source>
        <dbReference type="Proteomes" id="UP000298787"/>
    </source>
</evidence>
<protein>
    <submittedName>
        <fullName evidence="10">Myosin phosphatase</fullName>
    </submittedName>
</protein>
<comment type="subcellular location">
    <subcellularLocation>
        <location evidence="1">Cytoplasm</location>
        <location evidence="1">Cytoskeleton</location>
    </subcellularLocation>
</comment>
<dbReference type="InterPro" id="IPR052223">
    <property type="entry name" value="Actin_Cytoskeleton_Reg"/>
</dbReference>
<evidence type="ECO:0000256" key="5">
    <source>
        <dbReference type="ARBA" id="ARBA00023203"/>
    </source>
</evidence>
<keyword evidence="2" id="KW-0963">Cytoplasm</keyword>
<dbReference type="Proteomes" id="UP000298787">
    <property type="component" value="Chromosome 23"/>
</dbReference>
<sequence>MSAAEKTTSPCNKFQANIFNKSKCQNCFKSRELHLMNDRDMEQAKPIYGGWLCLAPEGTDFDNPMQRSRKWQRRFFILYEHGSLSFALDELLSTLPQGTVNLNLCTEITDAEPRTGQRNALCIVTSEQEIFIRGDNKEIINGWSEQLGVFLQTNKQNQKKKRKVERVPTQEPSPAKMAATDPSLPSSESDAESGCGRWQEDQRGKGAGVTPMWTVTDVDPPGPDQNPAGSTSTYLCPVSTDSPSSDAGFVSPVGSLDLVAGGNTDAGSNKQTNNNIQTSANKNQSSSERLLGSEATEKEREGAEDAESRTGRSANKREKLQSCGDVASLAAPPAQRRSRSLDRRTSDNIMTPDLLNFKKGWMVKLDEHDQWKKYWFVLSADSLRFYKDSLAEEASDLEGEIDLTKCFNVSEYQVQRNYGFQIHTPHDVYTLSAMTSGIRKNWIQALMKNVHPANAPDVASLPGLHAPPEALPKPDVTQDSPSADVSAGRDSKHRTVMERRREGRYRTFDWAEFRPQSKASLADADPQRMKAPCSSLELGDLERRKRREERRRRYESMLGISLSWEVMGDKTEDGGVRALSPKSQQKVEEDIEECWRLVEKTIFRLERNVPLITGDKEETETLLDSYRTKVEDLKSQLVESERCRLDLETQLSTTGFHHHQQLNSLNIHTQTLKDTYEETRELLEQQNVIRQSMQEQLSLDSPQTPSIWLHDADGNLQELDDLLSPASESDGETEELQNELDGDDGSEINKYGSLILETSAERDDTSLNCFHVSPDQTAVRRLSQEVERLTSQNEALNQRNQEMLNQLTEADREIERLKVELSGRYVEPQNLPEVEQTGREDLQRELSVKNQQLLEAQAMITSLEENLKETEALLQKTGQEESDEKAEGYLLRSLEDAEARLTELERRLHQSEMQNVELKEAEQRYRQTAAEAEADVRRLNEELQTERSKHDRRVSGGEKIQEVTDGMVTRLNALEKLLEVIDTLDGGLRTEESEEATVERQLRWEEEFCSLVLDKLKSSELNEEEVILSEVMERMMAEKQMLLLGHRLLSETDGGLNDVDVTWNKESETEERGEMFDFKVVTQVKMSSLNRLASSVSSSTREQLWLMADRLSDFNLLDHPWSGFIHSAATEAMFCRRLSRLRSKYEKHIEEQKLDAASLVCSNCDGLTEENRKLRERLTNMEQSSGQKVNVSSQTDELQVEEEDEMVDCLPVDGQSGVEETLDENTEEETDPSFEAEYVSELRRRVEELEEQLSVMEEVSDGKMSSLQTRHEKEMEKLKVTCERGFATMEECHVKIVEELQRRHRQEVERLLLERDRLLEEESAATATAIVAIKNAHRLELEREIQRRSESGSSSGDSHLEDVFRRHSEELTSYQRELQVLSQQFSLKCLENGHLVQAVDAERKALCQCQQENQDLRTRNQELSAHLAAEITRLCSLAKQDELPLSQKMDAYEMEDKRNATKKYKDVVTELSITRAKAERELDELRENLRLAHRALHKT</sequence>
<evidence type="ECO:0000259" key="9">
    <source>
        <dbReference type="PROSITE" id="PS50003"/>
    </source>
</evidence>
<feature type="compositionally biased region" description="Basic and acidic residues" evidence="8">
    <location>
        <begin position="295"/>
        <end position="320"/>
    </location>
</feature>
<gene>
    <name evidence="10" type="ORF">D9C73_026454</name>
</gene>
<evidence type="ECO:0000256" key="1">
    <source>
        <dbReference type="ARBA" id="ARBA00004245"/>
    </source>
</evidence>
<feature type="compositionally biased region" description="Polar residues" evidence="8">
    <location>
        <begin position="227"/>
        <end position="245"/>
    </location>
</feature>
<feature type="region of interest" description="Disordered" evidence="8">
    <location>
        <begin position="458"/>
        <end position="494"/>
    </location>
</feature>
<evidence type="ECO:0000256" key="2">
    <source>
        <dbReference type="ARBA" id="ARBA00022490"/>
    </source>
</evidence>
<feature type="coiled-coil region" evidence="7">
    <location>
        <begin position="1468"/>
        <end position="1495"/>
    </location>
</feature>
<dbReference type="PROSITE" id="PS50003">
    <property type="entry name" value="PH_DOMAIN"/>
    <property type="match status" value="2"/>
</dbReference>
<feature type="coiled-coil region" evidence="7">
    <location>
        <begin position="616"/>
        <end position="650"/>
    </location>
</feature>
<evidence type="ECO:0000256" key="7">
    <source>
        <dbReference type="SAM" id="Coils"/>
    </source>
</evidence>
<dbReference type="InterPro" id="IPR011993">
    <property type="entry name" value="PH-like_dom_sf"/>
</dbReference>
<keyword evidence="5" id="KW-0009">Actin-binding</keyword>
<feature type="domain" description="PH" evidence="9">
    <location>
        <begin position="355"/>
        <end position="451"/>
    </location>
</feature>
<dbReference type="SUPFAM" id="SSF50729">
    <property type="entry name" value="PH domain-like"/>
    <property type="match status" value="2"/>
</dbReference>
<keyword evidence="6" id="KW-0206">Cytoskeleton</keyword>
<dbReference type="Pfam" id="PF00169">
    <property type="entry name" value="PH"/>
    <property type="match status" value="1"/>
</dbReference>
<dbReference type="GO" id="GO:0051015">
    <property type="term" value="F:actin filament binding"/>
    <property type="evidence" value="ECO:0007669"/>
    <property type="project" value="TreeGrafter"/>
</dbReference>
<feature type="compositionally biased region" description="Polar residues" evidence="8">
    <location>
        <begin position="265"/>
        <end position="288"/>
    </location>
</feature>
<feature type="domain" description="PH" evidence="9">
    <location>
        <begin position="45"/>
        <end position="152"/>
    </location>
</feature>
<evidence type="ECO:0000256" key="6">
    <source>
        <dbReference type="ARBA" id="ARBA00023212"/>
    </source>
</evidence>
<evidence type="ECO:0000313" key="10">
    <source>
        <dbReference type="EMBL" id="TKS91347.1"/>
    </source>
</evidence>
<feature type="coiled-coil region" evidence="7">
    <location>
        <begin position="779"/>
        <end position="949"/>
    </location>
</feature>
<evidence type="ECO:0000256" key="8">
    <source>
        <dbReference type="SAM" id="MobiDB-lite"/>
    </source>
</evidence>
<feature type="region of interest" description="Disordered" evidence="8">
    <location>
        <begin position="154"/>
        <end position="345"/>
    </location>
</feature>
<dbReference type="FunFam" id="2.30.29.30:FF:000133">
    <property type="entry name" value="myosin phosphatase Rho-interacting protein isoform X1"/>
    <property type="match status" value="1"/>
</dbReference>
<reference evidence="10 11" key="1">
    <citation type="submission" date="2019-01" db="EMBL/GenBank/DDBJ databases">
        <title>Genome Assembly of Collichthys lucidus.</title>
        <authorList>
            <person name="Cai M."/>
            <person name="Xiao S."/>
        </authorList>
    </citation>
    <scope>NUCLEOTIDE SEQUENCE [LARGE SCALE GENOMIC DNA]</scope>
    <source>
        <strain evidence="10">JT15FE1705JMU</strain>
        <tissue evidence="10">Muscle</tissue>
    </source>
</reference>
<accession>A0A4U5VRT1</accession>
<dbReference type="EMBL" id="CM014100">
    <property type="protein sequence ID" value="TKS91347.1"/>
    <property type="molecule type" value="Genomic_DNA"/>
</dbReference>
<evidence type="ECO:0000256" key="3">
    <source>
        <dbReference type="ARBA" id="ARBA00022553"/>
    </source>
</evidence>
<keyword evidence="4 7" id="KW-0175">Coiled coil</keyword>
<organism evidence="10 11">
    <name type="scientific">Collichthys lucidus</name>
    <name type="common">Big head croaker</name>
    <name type="synonym">Sciaena lucida</name>
    <dbReference type="NCBI Taxonomy" id="240159"/>
    <lineage>
        <taxon>Eukaryota</taxon>
        <taxon>Metazoa</taxon>
        <taxon>Chordata</taxon>
        <taxon>Craniata</taxon>
        <taxon>Vertebrata</taxon>
        <taxon>Euteleostomi</taxon>
        <taxon>Actinopterygii</taxon>
        <taxon>Neopterygii</taxon>
        <taxon>Teleostei</taxon>
        <taxon>Neoteleostei</taxon>
        <taxon>Acanthomorphata</taxon>
        <taxon>Eupercaria</taxon>
        <taxon>Sciaenidae</taxon>
        <taxon>Collichthys</taxon>
    </lineage>
</organism>
<dbReference type="GO" id="GO:0015629">
    <property type="term" value="C:actin cytoskeleton"/>
    <property type="evidence" value="ECO:0007669"/>
    <property type="project" value="TreeGrafter"/>
</dbReference>
<dbReference type="PANTHER" id="PTHR17271:SF12">
    <property type="entry name" value="MYOSIN PHOSPHATASE RHO-INTERACTING PROTEIN ISOFORM X1"/>
    <property type="match status" value="1"/>
</dbReference>
<dbReference type="SMART" id="SM00233">
    <property type="entry name" value="PH"/>
    <property type="match status" value="2"/>
</dbReference>
<feature type="region of interest" description="Disordered" evidence="8">
    <location>
        <begin position="724"/>
        <end position="747"/>
    </location>
</feature>